<reference evidence="3" key="2">
    <citation type="submission" date="2025-08" db="UniProtKB">
        <authorList>
            <consortium name="RefSeq"/>
        </authorList>
    </citation>
    <scope>IDENTIFICATION</scope>
    <source>
        <tissue evidence="3">Young leaves</tissue>
    </source>
</reference>
<protein>
    <submittedName>
        <fullName evidence="3">Uncharacterized protein LOC113853024</fullName>
    </submittedName>
</protein>
<dbReference type="AlphaFoldDB" id="A0A8B8K666"/>
<dbReference type="Pfam" id="PF04520">
    <property type="entry name" value="Senescence_reg"/>
    <property type="match status" value="1"/>
</dbReference>
<comment type="similarity">
    <text evidence="1">Belongs to the senescence regulator S40 family.</text>
</comment>
<organism evidence="2 3">
    <name type="scientific">Abrus precatorius</name>
    <name type="common">Indian licorice</name>
    <name type="synonym">Glycine abrus</name>
    <dbReference type="NCBI Taxonomy" id="3816"/>
    <lineage>
        <taxon>Eukaryota</taxon>
        <taxon>Viridiplantae</taxon>
        <taxon>Streptophyta</taxon>
        <taxon>Embryophyta</taxon>
        <taxon>Tracheophyta</taxon>
        <taxon>Spermatophyta</taxon>
        <taxon>Magnoliopsida</taxon>
        <taxon>eudicotyledons</taxon>
        <taxon>Gunneridae</taxon>
        <taxon>Pentapetalae</taxon>
        <taxon>rosids</taxon>
        <taxon>fabids</taxon>
        <taxon>Fabales</taxon>
        <taxon>Fabaceae</taxon>
        <taxon>Papilionoideae</taxon>
        <taxon>50 kb inversion clade</taxon>
        <taxon>NPAAA clade</taxon>
        <taxon>indigoferoid/millettioid clade</taxon>
        <taxon>Abreae</taxon>
        <taxon>Abrus</taxon>
    </lineage>
</organism>
<evidence type="ECO:0000313" key="2">
    <source>
        <dbReference type="Proteomes" id="UP000694853"/>
    </source>
</evidence>
<dbReference type="OrthoDB" id="672058at2759"/>
<name>A0A8B8K666_ABRPR</name>
<keyword evidence="2" id="KW-1185">Reference proteome</keyword>
<evidence type="ECO:0000313" key="3">
    <source>
        <dbReference type="RefSeq" id="XP_027339255.1"/>
    </source>
</evidence>
<gene>
    <name evidence="3" type="primary">LOC113853024</name>
</gene>
<evidence type="ECO:0000256" key="1">
    <source>
        <dbReference type="ARBA" id="ARBA00034773"/>
    </source>
</evidence>
<dbReference type="PANTHER" id="PTHR33083:SF49">
    <property type="entry name" value="SENESCENCE REGULATOR"/>
    <property type="match status" value="1"/>
</dbReference>
<dbReference type="Proteomes" id="UP000694853">
    <property type="component" value="Unplaced"/>
</dbReference>
<dbReference type="GeneID" id="113853024"/>
<dbReference type="PANTHER" id="PTHR33083">
    <property type="entry name" value="EXPRESSED PROTEIN"/>
    <property type="match status" value="1"/>
</dbReference>
<dbReference type="RefSeq" id="XP_027339255.1">
    <property type="nucleotide sequence ID" value="XM_027483454.1"/>
</dbReference>
<sequence length="120" mass="13306">MAEEFSESEVVFSDHHHVPRKAEGFHEVLVVPPQKKSSRGQAVASSLPVNIPERMLRRWGSGEEEVAEEEGMVPPHEIVGRRVAGKMAFSVFTGNGRTLKGRDLSKVRNSVLRLTGFLEA</sequence>
<proteinExistence type="inferred from homology"/>
<dbReference type="InterPro" id="IPR007608">
    <property type="entry name" value="Senescence_reg_S40"/>
</dbReference>
<dbReference type="GO" id="GO:0010150">
    <property type="term" value="P:leaf senescence"/>
    <property type="evidence" value="ECO:0007669"/>
    <property type="project" value="UniProtKB-ARBA"/>
</dbReference>
<accession>A0A8B8K666</accession>
<reference evidence="2" key="1">
    <citation type="journal article" date="2019" name="Toxins">
        <title>Detection of Abrin-Like and Prepropulchellin-Like Toxin Genes and Transcripts Using Whole Genome Sequencing and Full-Length Transcript Sequencing of Abrus precatorius.</title>
        <authorList>
            <person name="Hovde B.T."/>
            <person name="Daligault H.E."/>
            <person name="Hanschen E.R."/>
            <person name="Kunde Y.A."/>
            <person name="Johnson M.B."/>
            <person name="Starkenburg S.R."/>
            <person name="Johnson S.L."/>
        </authorList>
    </citation>
    <scope>NUCLEOTIDE SEQUENCE [LARGE SCALE GENOMIC DNA]</scope>
</reference>
<dbReference type="KEGG" id="aprc:113853024"/>